<dbReference type="InterPro" id="IPR036259">
    <property type="entry name" value="MFS_trans_sf"/>
</dbReference>
<evidence type="ECO:0000313" key="10">
    <source>
        <dbReference type="Proteomes" id="UP001157069"/>
    </source>
</evidence>
<feature type="transmembrane region" description="Helical" evidence="7">
    <location>
        <begin position="239"/>
        <end position="257"/>
    </location>
</feature>
<evidence type="ECO:0000313" key="9">
    <source>
        <dbReference type="EMBL" id="GMA90951.1"/>
    </source>
</evidence>
<evidence type="ECO:0000256" key="6">
    <source>
        <dbReference type="ARBA" id="ARBA00023136"/>
    </source>
</evidence>
<feature type="transmembrane region" description="Helical" evidence="7">
    <location>
        <begin position="204"/>
        <end position="227"/>
    </location>
</feature>
<sequence>MYLNVFLYEEITPEPAAIATMVALSAIAATLATIVVGAWSDRIGKRRVFVALGYLAWGLCTAGFGLLAPAEGAVAAPYVMAAMIGVIVLDCIMSIFGSGANDAAFSAWVTDATTPRMRGRVDGVLAVMPLIAMLVVFGALDGLTRAGEWRLFFAIVGAVTSVTGIVAWFLVRDVPRRAEAASGPSTLARMVRGFRPSTVRANPALYLSLVLWLVVGTSSQVFLPYVIIYLQRWLQIESYAIVLGASLIAASLISILGGRVMDRVGKRRMLLPATGLFALGLVVMFFARDMVTVIVAASLALGGMMLAVASISATVRDETPEGEAGMVQGLRMVTAIMVPMIVGPFIGAWVISGAGQTYVDLGVVKPVPGPEMFIAAAVVLVFVPVMALVRARVERGAR</sequence>
<feature type="transmembrane region" description="Helical" evidence="7">
    <location>
        <begin position="48"/>
        <end position="69"/>
    </location>
</feature>
<gene>
    <name evidence="9" type="ORF">GCM10025869_14800</name>
</gene>
<feature type="transmembrane region" description="Helical" evidence="7">
    <location>
        <begin position="269"/>
        <end position="287"/>
    </location>
</feature>
<evidence type="ECO:0000256" key="2">
    <source>
        <dbReference type="ARBA" id="ARBA00022448"/>
    </source>
</evidence>
<feature type="transmembrane region" description="Helical" evidence="7">
    <location>
        <begin position="75"/>
        <end position="100"/>
    </location>
</feature>
<evidence type="ECO:0000259" key="8">
    <source>
        <dbReference type="PROSITE" id="PS50850"/>
    </source>
</evidence>
<reference evidence="10" key="1">
    <citation type="journal article" date="2019" name="Int. J. Syst. Evol. Microbiol.">
        <title>The Global Catalogue of Microorganisms (GCM) 10K type strain sequencing project: providing services to taxonomists for standard genome sequencing and annotation.</title>
        <authorList>
            <consortium name="The Broad Institute Genomics Platform"/>
            <consortium name="The Broad Institute Genome Sequencing Center for Infectious Disease"/>
            <person name="Wu L."/>
            <person name="Ma J."/>
        </authorList>
    </citation>
    <scope>NUCLEOTIDE SEQUENCE [LARGE SCALE GENOMIC DNA]</scope>
    <source>
        <strain evidence="10">NBRC 108755</strain>
    </source>
</reference>
<feature type="transmembrane region" description="Helical" evidence="7">
    <location>
        <begin position="332"/>
        <end position="352"/>
    </location>
</feature>
<evidence type="ECO:0000256" key="1">
    <source>
        <dbReference type="ARBA" id="ARBA00004651"/>
    </source>
</evidence>
<dbReference type="Gene3D" id="1.20.1250.20">
    <property type="entry name" value="MFS general substrate transporter like domains"/>
    <property type="match status" value="2"/>
</dbReference>
<dbReference type="InterPro" id="IPR020846">
    <property type="entry name" value="MFS_dom"/>
</dbReference>
<feature type="domain" description="Major facilitator superfamily (MFS) profile" evidence="8">
    <location>
        <begin position="1"/>
        <end position="394"/>
    </location>
</feature>
<keyword evidence="2" id="KW-0813">Transport</keyword>
<comment type="caution">
    <text evidence="9">The sequence shown here is derived from an EMBL/GenBank/DDBJ whole genome shotgun (WGS) entry which is preliminary data.</text>
</comment>
<feature type="transmembrane region" description="Helical" evidence="7">
    <location>
        <begin position="152"/>
        <end position="171"/>
    </location>
</feature>
<dbReference type="InterPro" id="IPR011701">
    <property type="entry name" value="MFS"/>
</dbReference>
<keyword evidence="5 7" id="KW-1133">Transmembrane helix</keyword>
<dbReference type="PROSITE" id="PS50850">
    <property type="entry name" value="MFS"/>
    <property type="match status" value="1"/>
</dbReference>
<feature type="transmembrane region" description="Helical" evidence="7">
    <location>
        <begin position="121"/>
        <end position="140"/>
    </location>
</feature>
<name>A0ABQ6JWF9_9MICO</name>
<dbReference type="Pfam" id="PF07690">
    <property type="entry name" value="MFS_1"/>
    <property type="match status" value="1"/>
</dbReference>
<dbReference type="PANTHER" id="PTHR23517:SF3">
    <property type="entry name" value="INTEGRAL MEMBRANE TRANSPORT PROTEIN"/>
    <property type="match status" value="1"/>
</dbReference>
<keyword evidence="4 7" id="KW-0812">Transmembrane</keyword>
<feature type="transmembrane region" description="Helical" evidence="7">
    <location>
        <begin position="293"/>
        <end position="311"/>
    </location>
</feature>
<accession>A0ABQ6JWF9</accession>
<organism evidence="9 10">
    <name type="scientific">Homoserinibacter gongjuensis</name>
    <dbReference type="NCBI Taxonomy" id="1162968"/>
    <lineage>
        <taxon>Bacteria</taxon>
        <taxon>Bacillati</taxon>
        <taxon>Actinomycetota</taxon>
        <taxon>Actinomycetes</taxon>
        <taxon>Micrococcales</taxon>
        <taxon>Microbacteriaceae</taxon>
        <taxon>Homoserinibacter</taxon>
    </lineage>
</organism>
<dbReference type="PANTHER" id="PTHR23517">
    <property type="entry name" value="RESISTANCE PROTEIN MDTM, PUTATIVE-RELATED-RELATED"/>
    <property type="match status" value="1"/>
</dbReference>
<feature type="transmembrane region" description="Helical" evidence="7">
    <location>
        <begin position="372"/>
        <end position="389"/>
    </location>
</feature>
<keyword evidence="3" id="KW-1003">Cell membrane</keyword>
<dbReference type="Proteomes" id="UP001157069">
    <property type="component" value="Unassembled WGS sequence"/>
</dbReference>
<protein>
    <submittedName>
        <fullName evidence="9">MFS transporter</fullName>
    </submittedName>
</protein>
<dbReference type="SUPFAM" id="SSF103473">
    <property type="entry name" value="MFS general substrate transporter"/>
    <property type="match status" value="1"/>
</dbReference>
<keyword evidence="6 7" id="KW-0472">Membrane</keyword>
<dbReference type="EMBL" id="BSVA01000001">
    <property type="protein sequence ID" value="GMA90951.1"/>
    <property type="molecule type" value="Genomic_DNA"/>
</dbReference>
<keyword evidence="10" id="KW-1185">Reference proteome</keyword>
<feature type="transmembrane region" description="Helical" evidence="7">
    <location>
        <begin position="16"/>
        <end position="36"/>
    </location>
</feature>
<evidence type="ECO:0000256" key="5">
    <source>
        <dbReference type="ARBA" id="ARBA00022989"/>
    </source>
</evidence>
<comment type="subcellular location">
    <subcellularLocation>
        <location evidence="1">Cell membrane</location>
        <topology evidence="1">Multi-pass membrane protein</topology>
    </subcellularLocation>
</comment>
<evidence type="ECO:0000256" key="3">
    <source>
        <dbReference type="ARBA" id="ARBA00022475"/>
    </source>
</evidence>
<dbReference type="InterPro" id="IPR050171">
    <property type="entry name" value="MFS_Transporters"/>
</dbReference>
<evidence type="ECO:0000256" key="4">
    <source>
        <dbReference type="ARBA" id="ARBA00022692"/>
    </source>
</evidence>
<evidence type="ECO:0000256" key="7">
    <source>
        <dbReference type="SAM" id="Phobius"/>
    </source>
</evidence>
<proteinExistence type="predicted"/>